<keyword evidence="6" id="KW-1185">Reference proteome</keyword>
<organism evidence="5 6">
    <name type="scientific">Amphibalanus amphitrite</name>
    <name type="common">Striped barnacle</name>
    <name type="synonym">Balanus amphitrite</name>
    <dbReference type="NCBI Taxonomy" id="1232801"/>
    <lineage>
        <taxon>Eukaryota</taxon>
        <taxon>Metazoa</taxon>
        <taxon>Ecdysozoa</taxon>
        <taxon>Arthropoda</taxon>
        <taxon>Crustacea</taxon>
        <taxon>Multicrustacea</taxon>
        <taxon>Cirripedia</taxon>
        <taxon>Thoracica</taxon>
        <taxon>Thoracicalcarea</taxon>
        <taxon>Balanomorpha</taxon>
        <taxon>Balanoidea</taxon>
        <taxon>Balanidae</taxon>
        <taxon>Amphibalaninae</taxon>
        <taxon>Amphibalanus</taxon>
    </lineage>
</organism>
<feature type="domain" description="Mab-21-like HhH/H2TH-like" evidence="4">
    <location>
        <begin position="381"/>
        <end position="451"/>
    </location>
</feature>
<feature type="region of interest" description="Disordered" evidence="2">
    <location>
        <begin position="10"/>
        <end position="31"/>
    </location>
</feature>
<dbReference type="PANTHER" id="PTHR10656:SF69">
    <property type="entry name" value="MAB-21-LIKE HHH_H2TH-LIKE DOMAIN-CONTAINING PROTEIN"/>
    <property type="match status" value="1"/>
</dbReference>
<dbReference type="Pfam" id="PF20266">
    <property type="entry name" value="Mab-21_C"/>
    <property type="match status" value="1"/>
</dbReference>
<gene>
    <name evidence="5" type="primary">MB21D2_2</name>
    <name evidence="5" type="ORF">FJT64_019503</name>
</gene>
<dbReference type="Proteomes" id="UP000440578">
    <property type="component" value="Unassembled WGS sequence"/>
</dbReference>
<evidence type="ECO:0000259" key="4">
    <source>
        <dbReference type="Pfam" id="PF20266"/>
    </source>
</evidence>
<evidence type="ECO:0000256" key="1">
    <source>
        <dbReference type="ARBA" id="ARBA00008307"/>
    </source>
</evidence>
<dbReference type="EMBL" id="VIIS01000409">
    <property type="protein sequence ID" value="KAF0309365.1"/>
    <property type="molecule type" value="Genomic_DNA"/>
</dbReference>
<feature type="domain" description="Mab-21-like nucleotidyltransferase" evidence="3">
    <location>
        <begin position="250"/>
        <end position="354"/>
    </location>
</feature>
<sequence>MGGVLSALRGLRAASPEPTSPHHSVVQRDQSEPAVQESAHICQHSLPRTDLYRYLSNNDTDHPSGLPIGLCSLALRYFLPECELERYLYRLTTEAEESTGFIDECSSQVRKLLTGSSSEGLGVPMFCSRTLAGGGETMCDAPLTIPTPDTPPGEQGDGPVVTTSDKDCMFELGQFPVAPERGEARLYMDARSASHRGYVHVLLDPDWSPSQEGETSRIPSDQLLRPLPVEDGAAPEQRLCLSSDALMKVWHDNNQFSGTVERHGPAINSIQLLHGMPVDFDSVPALRLTRPPQQLLDWLKRIDECGARWPPEEVRESIRSGTEATAHLVATGHASSARRDLEWRLSFSVAEKRLARTLSITQRKAYLLVKLVQKCFLARPKVLVTYHLKTLMFWELETTQHCWSEEHLFGRVLGLLGRIDACLSERRIPSYFFPENNLISDCSAEDVAAVRRALGLVRGDLLRSLFAIDAAVRFEFSTATPLMTFHEPFLSAIAAGVTTPSIAEVAATAASGLIRQARDGLTRNKHTLARSSELLRDALQLRSAAGAAAPREGDWLMMTAAALCAANHRDEDVWVRDVLRKRVVSAEDVPPLTERHVQLWEAVCPSGLPPGQESPLMALIGSCLDSCGDLIDWRAIQELFDDFIGSDKPRLPSESLTTLMIAEETIEEVIDRAQPVNVPGQVNMTEHSTEGDDSLFSMAGAKTSSSNSQNDAWQRNEVNELCSVLQSLVMDTFELNKSSMEIITRKLVEAGLPKSLVLQAPSRFGADLCSMTLAGWDEFGSGSVVSSGRGDQLICKFELIDFLESGKEMLLDIDAYMEDHVNHTTTALLDTLCCLLLKGHYKLANRAASWLKELSATLSEHATKEDRGRMTYNLRRSSCFLACLPEAIRSLLLLSPCEISLPALDVLFMYAAPLLEATAEEHETPDSPSPEERVTDVLVTWEEVVCELRLQPLSDAARLSDAVLKLCLVRLAGGTERQCAECLTEAEDQIGGEATVSVRRALAEVSSVNG</sequence>
<dbReference type="InterPro" id="IPR024810">
    <property type="entry name" value="MAB21L/cGLR"/>
</dbReference>
<comment type="similarity">
    <text evidence="1">Belongs to the mab-21 family.</text>
</comment>
<accession>A0A6A4WRG1</accession>
<evidence type="ECO:0000259" key="3">
    <source>
        <dbReference type="Pfam" id="PF03281"/>
    </source>
</evidence>
<evidence type="ECO:0000256" key="2">
    <source>
        <dbReference type="SAM" id="MobiDB-lite"/>
    </source>
</evidence>
<evidence type="ECO:0000313" key="6">
    <source>
        <dbReference type="Proteomes" id="UP000440578"/>
    </source>
</evidence>
<comment type="caution">
    <text evidence="5">The sequence shown here is derived from an EMBL/GenBank/DDBJ whole genome shotgun (WGS) entry which is preliminary data.</text>
</comment>
<reference evidence="5 6" key="1">
    <citation type="submission" date="2019-07" db="EMBL/GenBank/DDBJ databases">
        <title>Draft genome assembly of a fouling barnacle, Amphibalanus amphitrite (Darwin, 1854): The first reference genome for Thecostraca.</title>
        <authorList>
            <person name="Kim W."/>
        </authorList>
    </citation>
    <scope>NUCLEOTIDE SEQUENCE [LARGE SCALE GENOMIC DNA]</scope>
    <source>
        <strain evidence="5">SNU_AA5</strain>
        <tissue evidence="5">Soma without cirri and trophi</tissue>
    </source>
</reference>
<dbReference type="PANTHER" id="PTHR10656">
    <property type="entry name" value="CELL FATE DETERMINING PROTEIN MAB21-RELATED"/>
    <property type="match status" value="1"/>
</dbReference>
<dbReference type="InterPro" id="IPR046903">
    <property type="entry name" value="Mab-21-like_nuc_Trfase"/>
</dbReference>
<proteinExistence type="inferred from homology"/>
<protein>
    <submittedName>
        <fullName evidence="5">Protein MB21D2</fullName>
    </submittedName>
</protein>
<dbReference type="InterPro" id="IPR046906">
    <property type="entry name" value="Mab-21_HhH/H2TH-like"/>
</dbReference>
<dbReference type="SMART" id="SM01265">
    <property type="entry name" value="Mab-21"/>
    <property type="match status" value="1"/>
</dbReference>
<name>A0A6A4WRG1_AMPAM</name>
<dbReference type="AlphaFoldDB" id="A0A6A4WRG1"/>
<evidence type="ECO:0000313" key="5">
    <source>
        <dbReference type="EMBL" id="KAF0309365.1"/>
    </source>
</evidence>
<dbReference type="Pfam" id="PF03281">
    <property type="entry name" value="Mab-21"/>
    <property type="match status" value="1"/>
</dbReference>
<dbReference type="Gene3D" id="1.10.1410.40">
    <property type="match status" value="1"/>
</dbReference>